<sequence>MVRLLAWLVVGGLASCAGARDMSSRTGPAQGPEQVAAEMPGVSEEATTLDPQDGTPAAGSDEVAGQAGAAQTEGAAAGPSAPASSLRPPGQWLGRTQKQIEQELGALRFAGGWATPAGEPTLQLQFRGGRCVEIRGHVPEDMDCLAVASWLGYANAYPLRRADRCEWPGISPKHRLAEDVAGSYVPATREFSLSTR</sequence>
<feature type="compositionally biased region" description="Low complexity" evidence="1">
    <location>
        <begin position="64"/>
        <end position="90"/>
    </location>
</feature>
<comment type="caution">
    <text evidence="3">The sequence shown here is derived from an EMBL/GenBank/DDBJ whole genome shotgun (WGS) entry which is preliminary data.</text>
</comment>
<name>A0ABT5DTV5_9BACT</name>
<keyword evidence="4" id="KW-1185">Reference proteome</keyword>
<feature type="chain" id="PRO_5046704410" evidence="2">
    <location>
        <begin position="20"/>
        <end position="196"/>
    </location>
</feature>
<feature type="region of interest" description="Disordered" evidence="1">
    <location>
        <begin position="18"/>
        <end position="91"/>
    </location>
</feature>
<reference evidence="3 4" key="1">
    <citation type="submission" date="2022-11" db="EMBL/GenBank/DDBJ databases">
        <title>Minimal conservation of predation-associated metabolite biosynthetic gene clusters underscores biosynthetic potential of Myxococcota including descriptions for ten novel species: Archangium lansinium sp. nov., Myxococcus landrumus sp. nov., Nannocystis bai.</title>
        <authorList>
            <person name="Ahearne A."/>
            <person name="Stevens C."/>
            <person name="Dowd S."/>
        </authorList>
    </citation>
    <scope>NUCLEOTIDE SEQUENCE [LARGE SCALE GENOMIC DNA]</scope>
    <source>
        <strain evidence="3 4">BB15-2</strain>
    </source>
</reference>
<gene>
    <name evidence="3" type="ORF">POL25_09085</name>
</gene>
<dbReference type="Proteomes" id="UP001221686">
    <property type="component" value="Unassembled WGS sequence"/>
</dbReference>
<organism evidence="3 4">
    <name type="scientific">Nannocystis bainbridge</name>
    <dbReference type="NCBI Taxonomy" id="2995303"/>
    <lineage>
        <taxon>Bacteria</taxon>
        <taxon>Pseudomonadati</taxon>
        <taxon>Myxococcota</taxon>
        <taxon>Polyangia</taxon>
        <taxon>Nannocystales</taxon>
        <taxon>Nannocystaceae</taxon>
        <taxon>Nannocystis</taxon>
    </lineage>
</organism>
<feature type="signal peptide" evidence="2">
    <location>
        <begin position="1"/>
        <end position="19"/>
    </location>
</feature>
<dbReference type="RefSeq" id="WP_272085530.1">
    <property type="nucleotide sequence ID" value="NZ_JAQNDL010000001.1"/>
</dbReference>
<evidence type="ECO:0000313" key="4">
    <source>
        <dbReference type="Proteomes" id="UP001221686"/>
    </source>
</evidence>
<accession>A0ABT5DTV5</accession>
<dbReference type="PROSITE" id="PS51257">
    <property type="entry name" value="PROKAR_LIPOPROTEIN"/>
    <property type="match status" value="1"/>
</dbReference>
<keyword evidence="2" id="KW-0732">Signal</keyword>
<protein>
    <submittedName>
        <fullName evidence="3">Uncharacterized protein</fullName>
    </submittedName>
</protein>
<proteinExistence type="predicted"/>
<evidence type="ECO:0000256" key="1">
    <source>
        <dbReference type="SAM" id="MobiDB-lite"/>
    </source>
</evidence>
<evidence type="ECO:0000256" key="2">
    <source>
        <dbReference type="SAM" id="SignalP"/>
    </source>
</evidence>
<evidence type="ECO:0000313" key="3">
    <source>
        <dbReference type="EMBL" id="MDC0717045.1"/>
    </source>
</evidence>
<dbReference type="EMBL" id="JAQNDL010000001">
    <property type="protein sequence ID" value="MDC0717045.1"/>
    <property type="molecule type" value="Genomic_DNA"/>
</dbReference>